<keyword evidence="2" id="KW-0805">Transcription regulation</keyword>
<evidence type="ECO:0000313" key="9">
    <source>
        <dbReference type="EMBL" id="TVM31857.1"/>
    </source>
</evidence>
<evidence type="ECO:0000256" key="6">
    <source>
        <dbReference type="SAM" id="MobiDB-lite"/>
    </source>
</evidence>
<evidence type="ECO:0008006" key="11">
    <source>
        <dbReference type="Google" id="ProtNLM"/>
    </source>
</evidence>
<protein>
    <recommendedName>
        <fullName evidence="11">RNA polymerase sigma-70 factor, ECF subfamily</fullName>
    </recommendedName>
</protein>
<name>A0A6P1ZCD6_9BACT</name>
<evidence type="ECO:0000256" key="2">
    <source>
        <dbReference type="ARBA" id="ARBA00023015"/>
    </source>
</evidence>
<keyword evidence="4" id="KW-0238">DNA-binding</keyword>
<dbReference type="Gene3D" id="1.10.1740.10">
    <property type="match status" value="1"/>
</dbReference>
<organism evidence="9 10">
    <name type="scientific">Oceanidesulfovibrio marinus</name>
    <dbReference type="NCBI Taxonomy" id="370038"/>
    <lineage>
        <taxon>Bacteria</taxon>
        <taxon>Pseudomonadati</taxon>
        <taxon>Thermodesulfobacteriota</taxon>
        <taxon>Desulfovibrionia</taxon>
        <taxon>Desulfovibrionales</taxon>
        <taxon>Desulfovibrionaceae</taxon>
        <taxon>Oceanidesulfovibrio</taxon>
    </lineage>
</organism>
<dbReference type="Pfam" id="PF04542">
    <property type="entry name" value="Sigma70_r2"/>
    <property type="match status" value="1"/>
</dbReference>
<dbReference type="PANTHER" id="PTHR43133:SF51">
    <property type="entry name" value="RNA POLYMERASE SIGMA FACTOR"/>
    <property type="match status" value="1"/>
</dbReference>
<evidence type="ECO:0000256" key="1">
    <source>
        <dbReference type="ARBA" id="ARBA00010641"/>
    </source>
</evidence>
<dbReference type="InterPro" id="IPR007630">
    <property type="entry name" value="RNA_pol_sigma70_r4"/>
</dbReference>
<comment type="caution">
    <text evidence="9">The sequence shown here is derived from an EMBL/GenBank/DDBJ whole genome shotgun (WGS) entry which is preliminary data.</text>
</comment>
<dbReference type="SUPFAM" id="SSF88659">
    <property type="entry name" value="Sigma3 and sigma4 domains of RNA polymerase sigma factors"/>
    <property type="match status" value="1"/>
</dbReference>
<dbReference type="InterPro" id="IPR013325">
    <property type="entry name" value="RNA_pol_sigma_r2"/>
</dbReference>
<sequence>MRENISRTQTPKRCKRQAKGAATMHKDTHSENTGPCRTLDMNDLDACLAGDEKAWRRLITEYGPLLRRAVRWTLRHRAAKNSYPTLEADTDDVFQEICFRLVRSEYRLLKTYDPKRSAFSTWLCVVARSAALDHLRNRRDMVQMSPDEVDQLVAVQDGEGGMLALPRGVLSARQAYVLHLAFEKDASTGEIASLMDVHPQTVRSMRNSALARLRWHYTNNDGRQENVKDSSRNRKQVQSSVRLLQHIGIS</sequence>
<feature type="region of interest" description="Disordered" evidence="6">
    <location>
        <begin position="1"/>
        <end position="34"/>
    </location>
</feature>
<dbReference type="Pfam" id="PF04545">
    <property type="entry name" value="Sigma70_r4"/>
    <property type="match status" value="1"/>
</dbReference>
<reference evidence="9 10" key="1">
    <citation type="submission" date="2018-06" db="EMBL/GenBank/DDBJ databases">
        <title>Complete genome of Desulfovibrio marinus P48SEP.</title>
        <authorList>
            <person name="Crispim J.S."/>
            <person name="Vidigal P.M.P."/>
            <person name="Silva L.C.F."/>
            <person name="Araujo L.C."/>
            <person name="Laguardia C.N."/>
            <person name="Dias R.S."/>
            <person name="Sousa M.P."/>
            <person name="Paula S.O."/>
            <person name="Silva C."/>
        </authorList>
    </citation>
    <scope>NUCLEOTIDE SEQUENCE [LARGE SCALE GENOMIC DNA]</scope>
    <source>
        <strain evidence="9 10">P48SEP</strain>
    </source>
</reference>
<feature type="domain" description="RNA polymerase sigma-70 region 2" evidence="7">
    <location>
        <begin position="58"/>
        <end position="139"/>
    </location>
</feature>
<dbReference type="Proteomes" id="UP000434052">
    <property type="component" value="Unassembled WGS sequence"/>
</dbReference>
<dbReference type="AlphaFoldDB" id="A0A6P1ZCD6"/>
<evidence type="ECO:0000259" key="7">
    <source>
        <dbReference type="Pfam" id="PF04542"/>
    </source>
</evidence>
<dbReference type="Gene3D" id="1.10.10.10">
    <property type="entry name" value="Winged helix-like DNA-binding domain superfamily/Winged helix DNA-binding domain"/>
    <property type="match status" value="1"/>
</dbReference>
<gene>
    <name evidence="9" type="ORF">DQK91_16740</name>
</gene>
<dbReference type="EMBL" id="QMIF01000013">
    <property type="protein sequence ID" value="TVM31857.1"/>
    <property type="molecule type" value="Genomic_DNA"/>
</dbReference>
<accession>A0A6P1ZCD6</accession>
<evidence type="ECO:0000256" key="5">
    <source>
        <dbReference type="ARBA" id="ARBA00023163"/>
    </source>
</evidence>
<proteinExistence type="inferred from homology"/>
<evidence type="ECO:0000259" key="8">
    <source>
        <dbReference type="Pfam" id="PF04545"/>
    </source>
</evidence>
<dbReference type="NCBIfam" id="TIGR02937">
    <property type="entry name" value="sigma70-ECF"/>
    <property type="match status" value="1"/>
</dbReference>
<dbReference type="PANTHER" id="PTHR43133">
    <property type="entry name" value="RNA POLYMERASE ECF-TYPE SIGMA FACTO"/>
    <property type="match status" value="1"/>
</dbReference>
<evidence type="ECO:0000256" key="4">
    <source>
        <dbReference type="ARBA" id="ARBA00023125"/>
    </source>
</evidence>
<dbReference type="GO" id="GO:0006352">
    <property type="term" value="P:DNA-templated transcription initiation"/>
    <property type="evidence" value="ECO:0007669"/>
    <property type="project" value="InterPro"/>
</dbReference>
<dbReference type="InterPro" id="IPR014284">
    <property type="entry name" value="RNA_pol_sigma-70_dom"/>
</dbReference>
<feature type="domain" description="RNA polymerase sigma-70 region 4" evidence="8">
    <location>
        <begin position="169"/>
        <end position="214"/>
    </location>
</feature>
<dbReference type="OrthoDB" id="9784272at2"/>
<evidence type="ECO:0000256" key="3">
    <source>
        <dbReference type="ARBA" id="ARBA00023082"/>
    </source>
</evidence>
<dbReference type="InterPro" id="IPR039425">
    <property type="entry name" value="RNA_pol_sigma-70-like"/>
</dbReference>
<keyword evidence="3" id="KW-0731">Sigma factor</keyword>
<keyword evidence="5" id="KW-0804">Transcription</keyword>
<dbReference type="InterPro" id="IPR013324">
    <property type="entry name" value="RNA_pol_sigma_r3/r4-like"/>
</dbReference>
<dbReference type="InterPro" id="IPR036388">
    <property type="entry name" value="WH-like_DNA-bd_sf"/>
</dbReference>
<comment type="similarity">
    <text evidence="1">Belongs to the sigma-70 factor family. ECF subfamily.</text>
</comment>
<dbReference type="SUPFAM" id="SSF88946">
    <property type="entry name" value="Sigma2 domain of RNA polymerase sigma factors"/>
    <property type="match status" value="1"/>
</dbReference>
<dbReference type="InterPro" id="IPR007627">
    <property type="entry name" value="RNA_pol_sigma70_r2"/>
</dbReference>
<dbReference type="GO" id="GO:0003677">
    <property type="term" value="F:DNA binding"/>
    <property type="evidence" value="ECO:0007669"/>
    <property type="project" value="UniProtKB-KW"/>
</dbReference>
<dbReference type="GO" id="GO:0016987">
    <property type="term" value="F:sigma factor activity"/>
    <property type="evidence" value="ECO:0007669"/>
    <property type="project" value="UniProtKB-KW"/>
</dbReference>
<evidence type="ECO:0000313" key="10">
    <source>
        <dbReference type="Proteomes" id="UP000434052"/>
    </source>
</evidence>